<dbReference type="AlphaFoldDB" id="A0A370IA79"/>
<feature type="transmembrane region" description="Helical" evidence="1">
    <location>
        <begin position="147"/>
        <end position="164"/>
    </location>
</feature>
<feature type="transmembrane region" description="Helical" evidence="1">
    <location>
        <begin position="12"/>
        <end position="31"/>
    </location>
</feature>
<keyword evidence="1" id="KW-0812">Transmembrane</keyword>
<dbReference type="Pfam" id="PF09933">
    <property type="entry name" value="DUF2165"/>
    <property type="match status" value="1"/>
</dbReference>
<feature type="transmembrane region" description="Helical" evidence="1">
    <location>
        <begin position="70"/>
        <end position="94"/>
    </location>
</feature>
<keyword evidence="1" id="KW-1133">Transmembrane helix</keyword>
<feature type="transmembrane region" description="Helical" evidence="1">
    <location>
        <begin position="106"/>
        <end position="127"/>
    </location>
</feature>
<name>A0A370IA79_9NOCA</name>
<keyword evidence="3" id="KW-1185">Reference proteome</keyword>
<evidence type="ECO:0000313" key="2">
    <source>
        <dbReference type="EMBL" id="RDI67622.1"/>
    </source>
</evidence>
<evidence type="ECO:0000256" key="1">
    <source>
        <dbReference type="SAM" id="Phobius"/>
    </source>
</evidence>
<reference evidence="2 3" key="1">
    <citation type="submission" date="2018-07" db="EMBL/GenBank/DDBJ databases">
        <title>Genomic Encyclopedia of Type Strains, Phase IV (KMG-IV): sequencing the most valuable type-strain genomes for metagenomic binning, comparative biology and taxonomic classification.</title>
        <authorList>
            <person name="Goeker M."/>
        </authorList>
    </citation>
    <scope>NUCLEOTIDE SEQUENCE [LARGE SCALE GENOMIC DNA]</scope>
    <source>
        <strain evidence="2 3">DSM 44290</strain>
    </source>
</reference>
<sequence>MRFLDVVGSRRMAVTVLATITGIYYLIVAITNCTDTDTNRRGVSAVLSMRQTIHHPSVDWHAITNGTAVWIAYVLVVIWEFLIALVLLSAAVAWIRTLRGRPAQALATKLSTLGWTMVIVLFVGGFLTIGGEWFRMWANKEVNASSAALQNFLIAGIGLVLVHLPDRDVPAPPS</sequence>
<accession>A0A370IA79</accession>
<comment type="caution">
    <text evidence="2">The sequence shown here is derived from an EMBL/GenBank/DDBJ whole genome shotgun (WGS) entry which is preliminary data.</text>
</comment>
<dbReference type="InterPro" id="IPR018681">
    <property type="entry name" value="DUF2165_transmembrane"/>
</dbReference>
<protein>
    <submittedName>
        <fullName evidence="2">Putative small integral membrane protein</fullName>
    </submittedName>
</protein>
<gene>
    <name evidence="2" type="ORF">DFR76_10219</name>
</gene>
<proteinExistence type="predicted"/>
<dbReference type="EMBL" id="QQBC01000002">
    <property type="protein sequence ID" value="RDI67622.1"/>
    <property type="molecule type" value="Genomic_DNA"/>
</dbReference>
<dbReference type="RefSeq" id="WP_068008296.1">
    <property type="nucleotide sequence ID" value="NZ_QQBC01000002.1"/>
</dbReference>
<evidence type="ECO:0000313" key="3">
    <source>
        <dbReference type="Proteomes" id="UP000254869"/>
    </source>
</evidence>
<organism evidence="2 3">
    <name type="scientific">Nocardia pseudobrasiliensis</name>
    <dbReference type="NCBI Taxonomy" id="45979"/>
    <lineage>
        <taxon>Bacteria</taxon>
        <taxon>Bacillati</taxon>
        <taxon>Actinomycetota</taxon>
        <taxon>Actinomycetes</taxon>
        <taxon>Mycobacteriales</taxon>
        <taxon>Nocardiaceae</taxon>
        <taxon>Nocardia</taxon>
    </lineage>
</organism>
<dbReference type="Proteomes" id="UP000254869">
    <property type="component" value="Unassembled WGS sequence"/>
</dbReference>
<keyword evidence="1" id="KW-0472">Membrane</keyword>
<dbReference type="STRING" id="1210086.GCA_001613105_07514"/>